<evidence type="ECO:0000259" key="1">
    <source>
        <dbReference type="Pfam" id="PF00534"/>
    </source>
</evidence>
<evidence type="ECO:0000313" key="2">
    <source>
        <dbReference type="EMBL" id="QHU12480.1"/>
    </source>
</evidence>
<dbReference type="CDD" id="cd03801">
    <property type="entry name" value="GT4_PimA-like"/>
    <property type="match status" value="1"/>
</dbReference>
<dbReference type="Gene3D" id="3.40.50.2000">
    <property type="entry name" value="Glycogen Phosphorylase B"/>
    <property type="match status" value="1"/>
</dbReference>
<proteinExistence type="predicted"/>
<dbReference type="PANTHER" id="PTHR45947">
    <property type="entry name" value="SULFOQUINOVOSYL TRANSFERASE SQD2"/>
    <property type="match status" value="1"/>
</dbReference>
<accession>A0A6C0K6Q1</accession>
<feature type="domain" description="Glycosyl transferase family 1" evidence="1">
    <location>
        <begin position="262"/>
        <end position="354"/>
    </location>
</feature>
<name>A0A6C0K6Q1_9ZZZZ</name>
<protein>
    <recommendedName>
        <fullName evidence="1">Glycosyl transferase family 1 domain-containing protein</fullName>
    </recommendedName>
</protein>
<reference evidence="2" key="1">
    <citation type="journal article" date="2020" name="Nature">
        <title>Giant virus diversity and host interactions through global metagenomics.</title>
        <authorList>
            <person name="Schulz F."/>
            <person name="Roux S."/>
            <person name="Paez-Espino D."/>
            <person name="Jungbluth S."/>
            <person name="Walsh D.A."/>
            <person name="Denef V.J."/>
            <person name="McMahon K.D."/>
            <person name="Konstantinidis K.T."/>
            <person name="Eloe-Fadrosh E.A."/>
            <person name="Kyrpides N.C."/>
            <person name="Woyke T."/>
        </authorList>
    </citation>
    <scope>NUCLEOTIDE SEQUENCE</scope>
    <source>
        <strain evidence="2">GVMAG-S-1101171-110</strain>
    </source>
</reference>
<dbReference type="PANTHER" id="PTHR45947:SF3">
    <property type="entry name" value="SULFOQUINOVOSYL TRANSFERASE SQD2"/>
    <property type="match status" value="1"/>
</dbReference>
<organism evidence="2">
    <name type="scientific">viral metagenome</name>
    <dbReference type="NCBI Taxonomy" id="1070528"/>
    <lineage>
        <taxon>unclassified sequences</taxon>
        <taxon>metagenomes</taxon>
        <taxon>organismal metagenomes</taxon>
    </lineage>
</organism>
<sequence length="378" mass="43431">MSSDLLVLAALATICIILTPLFKDLKYFKRLNSPYINSEEPKTPTITQAVTIKADNTKTIVLLTDQFLPTTFAGSEISAYETIKYMRLRGHKIIIYVANYKVSSYDEFPIYKYDVHNQLCKDRIIHSDIVLYQFGKNANDFQLIQERKKPVYIMIHLINYCDWFLGHKSTFKTCVVYNSRYVQDAFPTIHDNMRMIPYVDTKSFTNLRSETIQNNVVCLINCNKNKGSSQLYDIAEKMPNVQFLAVKGAYGEQDIRNPKPGNLTYLENQKNIHNVFKKVGILLMPSHNETWGRTAVEAMASGIPVIHSEAGGLVECVGGAGVLCERDNIDAWCQAIRRILGDRAYRESLRQNGFHRVYEIEKEQIRGRRELIYKIENS</sequence>
<dbReference type="SUPFAM" id="SSF53756">
    <property type="entry name" value="UDP-Glycosyltransferase/glycogen phosphorylase"/>
    <property type="match status" value="1"/>
</dbReference>
<dbReference type="EMBL" id="MN740800">
    <property type="protein sequence ID" value="QHU12480.1"/>
    <property type="molecule type" value="Genomic_DNA"/>
</dbReference>
<dbReference type="InterPro" id="IPR050194">
    <property type="entry name" value="Glycosyltransferase_grp1"/>
</dbReference>
<dbReference type="GO" id="GO:0016757">
    <property type="term" value="F:glycosyltransferase activity"/>
    <property type="evidence" value="ECO:0007669"/>
    <property type="project" value="InterPro"/>
</dbReference>
<dbReference type="InterPro" id="IPR001296">
    <property type="entry name" value="Glyco_trans_1"/>
</dbReference>
<dbReference type="AlphaFoldDB" id="A0A6C0K6Q1"/>
<dbReference type="Pfam" id="PF00534">
    <property type="entry name" value="Glycos_transf_1"/>
    <property type="match status" value="1"/>
</dbReference>